<dbReference type="PANTHER" id="PTHR35180">
    <property type="entry name" value="PROTEIN CBG06219"/>
    <property type="match status" value="1"/>
</dbReference>
<dbReference type="AlphaFoldDB" id="E3MSW1"/>
<evidence type="ECO:0000313" key="2">
    <source>
        <dbReference type="Proteomes" id="UP000008281"/>
    </source>
</evidence>
<protein>
    <submittedName>
        <fullName evidence="1">Uncharacterized protein</fullName>
    </submittedName>
</protein>
<dbReference type="eggNOG" id="ENOG502S45B">
    <property type="taxonomic scope" value="Eukaryota"/>
</dbReference>
<dbReference type="Proteomes" id="UP000008281">
    <property type="component" value="Unassembled WGS sequence"/>
</dbReference>
<dbReference type="OrthoDB" id="5854748at2759"/>
<evidence type="ECO:0000313" key="1">
    <source>
        <dbReference type="EMBL" id="EFP08473.1"/>
    </source>
</evidence>
<dbReference type="PANTHER" id="PTHR35180:SF4">
    <property type="entry name" value="PROTEIN CBG06219"/>
    <property type="match status" value="1"/>
</dbReference>
<dbReference type="HOGENOM" id="CLU_077222_0_0_1"/>
<reference evidence="1" key="1">
    <citation type="submission" date="2007-07" db="EMBL/GenBank/DDBJ databases">
        <title>PCAP assembly of the Caenorhabditis remanei genome.</title>
        <authorList>
            <consortium name="The Caenorhabditis remanei Sequencing Consortium"/>
            <person name="Wilson R.K."/>
        </authorList>
    </citation>
    <scope>NUCLEOTIDE SEQUENCE [LARGE SCALE GENOMIC DNA]</scope>
    <source>
        <strain evidence="1">PB4641</strain>
    </source>
</reference>
<name>E3MSW1_CAERE</name>
<accession>E3MSW1</accession>
<keyword evidence="2" id="KW-1185">Reference proteome</keyword>
<gene>
    <name evidence="1" type="ORF">CRE_15486</name>
</gene>
<organism evidence="2">
    <name type="scientific">Caenorhabditis remanei</name>
    <name type="common">Caenorhabditis vulgaris</name>
    <dbReference type="NCBI Taxonomy" id="31234"/>
    <lineage>
        <taxon>Eukaryota</taxon>
        <taxon>Metazoa</taxon>
        <taxon>Ecdysozoa</taxon>
        <taxon>Nematoda</taxon>
        <taxon>Chromadorea</taxon>
        <taxon>Rhabditida</taxon>
        <taxon>Rhabditina</taxon>
        <taxon>Rhabditomorpha</taxon>
        <taxon>Rhabditoidea</taxon>
        <taxon>Rhabditidae</taxon>
        <taxon>Peloderinae</taxon>
        <taxon>Caenorhabditis</taxon>
    </lineage>
</organism>
<proteinExistence type="predicted"/>
<sequence length="339" mass="37932">MTHHLPDRSCLPFLRLFVLCRTISPLSSIYVSQSSLTFVHFIVSSHNSSSLVTFSDMYSILRILAALCFIGVVDSYLPSDYGGKSPESSIEESNWVDEKEIRERLSAIAAEKFSHHYHEHQVENQNVTTATKIRSVIRSAVEKTRRKRDGGIVSGPVATALVTGMIGMTAKTVAELTSFNPRLSEGGCEWFGTAPLCNFPCPSDYDYIRANNGRCSSWWLSGFCSPDPSFGKPCSTILGDYFSKRFCCKSDPMECTWSGRWMGANTAHNIYCRYDNVGKCGTIDCSINHFTLKAQNSSEITGDRCDRLELFGLRGKATCGYIAWFNEEGHIVNSWYKTR</sequence>
<dbReference type="EMBL" id="DS268474">
    <property type="protein sequence ID" value="EFP08473.1"/>
    <property type="molecule type" value="Genomic_DNA"/>
</dbReference>
<dbReference type="OMA" id="WCAISIS"/>